<name>A0ABS4DX10_9HYPH</name>
<comment type="caution">
    <text evidence="5">The sequence shown here is derived from an EMBL/GenBank/DDBJ whole genome shotgun (WGS) entry which is preliminary data.</text>
</comment>
<organism evidence="5 6">
    <name type="scientific">Rhizobium halophytocola</name>
    <dbReference type="NCBI Taxonomy" id="735519"/>
    <lineage>
        <taxon>Bacteria</taxon>
        <taxon>Pseudomonadati</taxon>
        <taxon>Pseudomonadota</taxon>
        <taxon>Alphaproteobacteria</taxon>
        <taxon>Hyphomicrobiales</taxon>
        <taxon>Rhizobiaceae</taxon>
        <taxon>Rhizobium/Agrobacterium group</taxon>
        <taxon>Rhizobium</taxon>
    </lineage>
</organism>
<dbReference type="InterPro" id="IPR018170">
    <property type="entry name" value="Aldo/ket_reductase_CS"/>
</dbReference>
<dbReference type="InterPro" id="IPR023210">
    <property type="entry name" value="NADP_OxRdtase_dom"/>
</dbReference>
<evidence type="ECO:0000313" key="6">
    <source>
        <dbReference type="Proteomes" id="UP000759443"/>
    </source>
</evidence>
<keyword evidence="2" id="KW-0521">NADP</keyword>
<dbReference type="SUPFAM" id="SSF51430">
    <property type="entry name" value="NAD(P)-linked oxidoreductase"/>
    <property type="match status" value="1"/>
</dbReference>
<dbReference type="PANTHER" id="PTHR43827:SF3">
    <property type="entry name" value="NADP-DEPENDENT OXIDOREDUCTASE DOMAIN-CONTAINING PROTEIN"/>
    <property type="match status" value="1"/>
</dbReference>
<evidence type="ECO:0000259" key="4">
    <source>
        <dbReference type="Pfam" id="PF00248"/>
    </source>
</evidence>
<reference evidence="5 6" key="1">
    <citation type="submission" date="2021-03" db="EMBL/GenBank/DDBJ databases">
        <title>Genomic Encyclopedia of Type Strains, Phase IV (KMG-IV): sequencing the most valuable type-strain genomes for metagenomic binning, comparative biology and taxonomic classification.</title>
        <authorList>
            <person name="Goeker M."/>
        </authorList>
    </citation>
    <scope>NUCLEOTIDE SEQUENCE [LARGE SCALE GENOMIC DNA]</scope>
    <source>
        <strain evidence="5 6">DSM 21600</strain>
    </source>
</reference>
<keyword evidence="3" id="KW-0560">Oxidoreductase</keyword>
<evidence type="ECO:0000256" key="2">
    <source>
        <dbReference type="ARBA" id="ARBA00022857"/>
    </source>
</evidence>
<dbReference type="Pfam" id="PF00248">
    <property type="entry name" value="Aldo_ket_red"/>
    <property type="match status" value="1"/>
</dbReference>
<dbReference type="PROSITE" id="PS00798">
    <property type="entry name" value="ALDOKETO_REDUCTASE_1"/>
    <property type="match status" value="1"/>
</dbReference>
<dbReference type="Gene3D" id="3.20.20.100">
    <property type="entry name" value="NADP-dependent oxidoreductase domain"/>
    <property type="match status" value="1"/>
</dbReference>
<dbReference type="RefSeq" id="WP_209943835.1">
    <property type="nucleotide sequence ID" value="NZ_JAGGJU010000004.1"/>
</dbReference>
<dbReference type="EMBL" id="JAGGJU010000004">
    <property type="protein sequence ID" value="MBP1850205.1"/>
    <property type="molecule type" value="Genomic_DNA"/>
</dbReference>
<proteinExistence type="inferred from homology"/>
<feature type="domain" description="NADP-dependent oxidoreductase" evidence="4">
    <location>
        <begin position="14"/>
        <end position="257"/>
    </location>
</feature>
<evidence type="ECO:0000256" key="3">
    <source>
        <dbReference type="ARBA" id="ARBA00023002"/>
    </source>
</evidence>
<dbReference type="PANTHER" id="PTHR43827">
    <property type="entry name" value="2,5-DIKETO-D-GLUCONIC ACID REDUCTASE"/>
    <property type="match status" value="1"/>
</dbReference>
<dbReference type="PRINTS" id="PR00069">
    <property type="entry name" value="ALDKETRDTASE"/>
</dbReference>
<evidence type="ECO:0000313" key="5">
    <source>
        <dbReference type="EMBL" id="MBP1850205.1"/>
    </source>
</evidence>
<protein>
    <submittedName>
        <fullName evidence="5">Diketogulonate reductase-like aldo/keto reductase</fullName>
    </submittedName>
</protein>
<keyword evidence="6" id="KW-1185">Reference proteome</keyword>
<comment type="similarity">
    <text evidence="1">Belongs to the aldo/keto reductase family.</text>
</comment>
<dbReference type="InterPro" id="IPR036812">
    <property type="entry name" value="NAD(P)_OxRdtase_dom_sf"/>
</dbReference>
<gene>
    <name evidence="5" type="ORF">J2Z17_001639</name>
</gene>
<dbReference type="Proteomes" id="UP000759443">
    <property type="component" value="Unassembled WGS sequence"/>
</dbReference>
<accession>A0ABS4DX10</accession>
<dbReference type="InterPro" id="IPR020471">
    <property type="entry name" value="AKR"/>
</dbReference>
<dbReference type="CDD" id="cd19140">
    <property type="entry name" value="AKR_AKR3F3"/>
    <property type="match status" value="1"/>
</dbReference>
<evidence type="ECO:0000256" key="1">
    <source>
        <dbReference type="ARBA" id="ARBA00007905"/>
    </source>
</evidence>
<sequence length="274" mass="30121">MDTVNAHGAEIPALGFGTFRMSEPDVAHILPLALKVGFRHVDTAQAYRNEEAVGSAIRQSGVGRDEIFLTTKVWVDNFAEDEFIPSVEESLKKLQTDHVDLLLLHWPKSDVPLEVQIQCLNRLVEQGKVKHIGVSNYSTALMGQAVELSRAPIVTNQIEYHPYLDQHVVLQAANSYGMAVTAYYVMADGKVPREPLLQDIGARYGKTAAQVALRWALQQPGVTALSKTATESRLAENFAVMDFLLSGEEVAAINALARPDGRIINPAHLAPDWD</sequence>
<dbReference type="PIRSF" id="PIRSF000097">
    <property type="entry name" value="AKR"/>
    <property type="match status" value="1"/>
</dbReference>
<dbReference type="PROSITE" id="PS00062">
    <property type="entry name" value="ALDOKETO_REDUCTASE_2"/>
    <property type="match status" value="1"/>
</dbReference>